<dbReference type="PROSITE" id="PS50948">
    <property type="entry name" value="PAN"/>
    <property type="match status" value="1"/>
</dbReference>
<dbReference type="EMBL" id="CAJNNV010024291">
    <property type="protein sequence ID" value="CAE8609356.1"/>
    <property type="molecule type" value="Genomic_DNA"/>
</dbReference>
<evidence type="ECO:0000256" key="2">
    <source>
        <dbReference type="ARBA" id="ARBA00023157"/>
    </source>
</evidence>
<sequence>MSAMAFIQGLLLAAVPLASAKGSWVMAHDASQGYLSCPHLVGTAYGLNINCPIYPSVEACQTDCIGMVTGCNGINYKSDGKCCFKQCANVYAPTFSSSTGYAVWMYHATCGLIESNTVYLGDDLRFVDDVLSAEACCQICSEDASCKSWVWKAKRGQADCDSCHLKNTVKPNRQASDCCISGLPSATTTTTTTTMGGWVMVHDASQGYLSCPHLVGTAYGLNINCPIYPSVEACQTDCIGMVTGCNGINYKSDGKCCFKQCANVYAPTFSSSTGYAVWMYHATCGLIESNTVYLGDDLRFVDDVLSAEVCCQICSEDASCKSWVWKAKRGQADSDSCHLKNTVKPNRQASDCCISGLPSATTTTTTTTMGGWVMVHDASQGYLSCPHLVGTAYGLNINCPIYPSVEACQTDCIGMVTGCNGINYKSDGKCCFKQCANVYAPTFSSSTGYAVWMYQAWAAVTEWESQACRGSTHTDNSPSYYTVAQASDITNCKALCVSMAGVCKGIGFSVSRCELWTRPEGIGATTGLVGSVCLRYTPAPVFVPVEGGKDRVCRGSTPLDNLASYFTVAEVSALRDCQNLCMKEQACHGIEYNGFKRCEIWTREQGIQAVVYNPGYTCMRYETSGSGQDISLVYP</sequence>
<dbReference type="Gene3D" id="3.50.4.10">
    <property type="entry name" value="Hepatocyte Growth Factor"/>
    <property type="match status" value="2"/>
</dbReference>
<proteinExistence type="predicted"/>
<reference evidence="5" key="1">
    <citation type="submission" date="2021-02" db="EMBL/GenBank/DDBJ databases">
        <authorList>
            <person name="Dougan E. K."/>
            <person name="Rhodes N."/>
            <person name="Thang M."/>
            <person name="Chan C."/>
        </authorList>
    </citation>
    <scope>NUCLEOTIDE SEQUENCE</scope>
</reference>
<keyword evidence="6" id="KW-1185">Reference proteome</keyword>
<dbReference type="GO" id="GO:0006508">
    <property type="term" value="P:proteolysis"/>
    <property type="evidence" value="ECO:0007669"/>
    <property type="project" value="InterPro"/>
</dbReference>
<dbReference type="InterPro" id="IPR000177">
    <property type="entry name" value="Apple"/>
</dbReference>
<protein>
    <recommendedName>
        <fullName evidence="4">Apple domain-containing protein</fullName>
    </recommendedName>
</protein>
<name>A0A813F705_POLGL</name>
<evidence type="ECO:0000259" key="4">
    <source>
        <dbReference type="PROSITE" id="PS50948"/>
    </source>
</evidence>
<comment type="caution">
    <text evidence="5">The sequence shown here is derived from an EMBL/GenBank/DDBJ whole genome shotgun (WGS) entry which is preliminary data.</text>
</comment>
<accession>A0A813F705</accession>
<evidence type="ECO:0000256" key="1">
    <source>
        <dbReference type="ARBA" id="ARBA00022737"/>
    </source>
</evidence>
<dbReference type="AlphaFoldDB" id="A0A813F705"/>
<gene>
    <name evidence="5" type="ORF">PGLA1383_LOCUS27181</name>
</gene>
<feature type="chain" id="PRO_5032809273" description="Apple domain-containing protein" evidence="3">
    <location>
        <begin position="21"/>
        <end position="635"/>
    </location>
</feature>
<dbReference type="InterPro" id="IPR003609">
    <property type="entry name" value="Pan_app"/>
</dbReference>
<feature type="domain" description="Apple" evidence="4">
    <location>
        <begin position="553"/>
        <end position="618"/>
    </location>
</feature>
<feature type="signal peptide" evidence="3">
    <location>
        <begin position="1"/>
        <end position="20"/>
    </location>
</feature>
<dbReference type="Pfam" id="PF14295">
    <property type="entry name" value="PAN_4"/>
    <property type="match status" value="3"/>
</dbReference>
<organism evidence="5 6">
    <name type="scientific">Polarella glacialis</name>
    <name type="common">Dinoflagellate</name>
    <dbReference type="NCBI Taxonomy" id="89957"/>
    <lineage>
        <taxon>Eukaryota</taxon>
        <taxon>Sar</taxon>
        <taxon>Alveolata</taxon>
        <taxon>Dinophyceae</taxon>
        <taxon>Suessiales</taxon>
        <taxon>Suessiaceae</taxon>
        <taxon>Polarella</taxon>
    </lineage>
</organism>
<evidence type="ECO:0000256" key="3">
    <source>
        <dbReference type="SAM" id="SignalP"/>
    </source>
</evidence>
<evidence type="ECO:0000313" key="5">
    <source>
        <dbReference type="EMBL" id="CAE8609356.1"/>
    </source>
</evidence>
<dbReference type="OrthoDB" id="422090at2759"/>
<keyword evidence="2" id="KW-1015">Disulfide bond</keyword>
<keyword evidence="3" id="KW-0732">Signal</keyword>
<dbReference type="Proteomes" id="UP000654075">
    <property type="component" value="Unassembled WGS sequence"/>
</dbReference>
<dbReference type="SMART" id="SM00223">
    <property type="entry name" value="APPLE"/>
    <property type="match status" value="2"/>
</dbReference>
<evidence type="ECO:0000313" key="6">
    <source>
        <dbReference type="Proteomes" id="UP000654075"/>
    </source>
</evidence>
<dbReference type="GO" id="GO:0005576">
    <property type="term" value="C:extracellular region"/>
    <property type="evidence" value="ECO:0007669"/>
    <property type="project" value="InterPro"/>
</dbReference>
<keyword evidence="1" id="KW-0677">Repeat</keyword>